<dbReference type="EMBL" id="CP016503">
    <property type="protein sequence ID" value="ANV97871.1"/>
    <property type="molecule type" value="Genomic_DNA"/>
</dbReference>
<keyword evidence="5" id="KW-0479">Metal-binding</keyword>
<comment type="subcellular location">
    <subcellularLocation>
        <location evidence="2">Cell envelope</location>
    </subcellularLocation>
</comment>
<keyword evidence="4" id="KW-0004">4Fe-4S</keyword>
<dbReference type="Gene3D" id="2.40.40.20">
    <property type="match status" value="1"/>
</dbReference>
<reference evidence="10" key="1">
    <citation type="submission" date="2016-07" db="EMBL/GenBank/DDBJ databases">
        <authorList>
            <person name="Florea S."/>
            <person name="Webb J.S."/>
            <person name="Jaromczyk J."/>
            <person name="Schardl C.L."/>
        </authorList>
    </citation>
    <scope>NUCLEOTIDE SEQUENCE [LARGE SCALE GENOMIC DNA]</scope>
    <source>
        <strain evidence="10">MIT 01-6242</strain>
    </source>
</reference>
<dbReference type="GO" id="GO:0030151">
    <property type="term" value="F:molybdenum ion binding"/>
    <property type="evidence" value="ECO:0007669"/>
    <property type="project" value="TreeGrafter"/>
</dbReference>
<dbReference type="GO" id="GO:0009055">
    <property type="term" value="F:electron transfer activity"/>
    <property type="evidence" value="ECO:0007669"/>
    <property type="project" value="TreeGrafter"/>
</dbReference>
<dbReference type="KEGG" id="het:BBW65_03210"/>
<evidence type="ECO:0000256" key="3">
    <source>
        <dbReference type="ARBA" id="ARBA00010312"/>
    </source>
</evidence>
<dbReference type="GO" id="GO:0043546">
    <property type="term" value="F:molybdopterin cofactor binding"/>
    <property type="evidence" value="ECO:0007669"/>
    <property type="project" value="InterPro"/>
</dbReference>
<comment type="cofactor">
    <cofactor evidence="1">
        <name>[4Fe-4S] cluster</name>
        <dbReference type="ChEBI" id="CHEBI:49883"/>
    </cofactor>
</comment>
<feature type="domain" description="Molybdopterin oxidoreductase" evidence="7">
    <location>
        <begin position="1"/>
        <end position="355"/>
    </location>
</feature>
<evidence type="ECO:0000256" key="6">
    <source>
        <dbReference type="ARBA" id="ARBA00023002"/>
    </source>
</evidence>
<dbReference type="STRING" id="222136.BBW65_03210"/>
<dbReference type="Pfam" id="PF00384">
    <property type="entry name" value="Molybdopterin"/>
    <property type="match status" value="1"/>
</dbReference>
<dbReference type="GO" id="GO:0016491">
    <property type="term" value="F:oxidoreductase activity"/>
    <property type="evidence" value="ECO:0007669"/>
    <property type="project" value="UniProtKB-KW"/>
</dbReference>
<dbReference type="SUPFAM" id="SSF50692">
    <property type="entry name" value="ADC-like"/>
    <property type="match status" value="1"/>
</dbReference>
<dbReference type="Gene3D" id="3.40.228.10">
    <property type="entry name" value="Dimethylsulfoxide Reductase, domain 2"/>
    <property type="match status" value="1"/>
</dbReference>
<proteinExistence type="inferred from homology"/>
<organism evidence="9 10">
    <name type="scientific">Helicobacter enhydrae</name>
    <dbReference type="NCBI Taxonomy" id="222136"/>
    <lineage>
        <taxon>Bacteria</taxon>
        <taxon>Pseudomonadati</taxon>
        <taxon>Campylobacterota</taxon>
        <taxon>Epsilonproteobacteria</taxon>
        <taxon>Campylobacterales</taxon>
        <taxon>Helicobacteraceae</taxon>
        <taxon>Helicobacter</taxon>
    </lineage>
</organism>
<keyword evidence="6" id="KW-0560">Oxidoreductase</keyword>
<evidence type="ECO:0000313" key="9">
    <source>
        <dbReference type="EMBL" id="ANV97871.1"/>
    </source>
</evidence>
<dbReference type="InterPro" id="IPR009010">
    <property type="entry name" value="Asp_de-COase-like_dom_sf"/>
</dbReference>
<dbReference type="InterPro" id="IPR006656">
    <property type="entry name" value="Mopterin_OxRdtase"/>
</dbReference>
<evidence type="ECO:0000256" key="2">
    <source>
        <dbReference type="ARBA" id="ARBA00004196"/>
    </source>
</evidence>
<dbReference type="GO" id="GO:0009061">
    <property type="term" value="P:anaerobic respiration"/>
    <property type="evidence" value="ECO:0007669"/>
    <property type="project" value="TreeGrafter"/>
</dbReference>
<keyword evidence="4" id="KW-0408">Iron</keyword>
<comment type="similarity">
    <text evidence="3">Belongs to the prokaryotic molybdopterin-containing oxidoreductase family.</text>
</comment>
<keyword evidence="10" id="KW-1185">Reference proteome</keyword>
<protein>
    <submittedName>
        <fullName evidence="9">Formate dehydrogenase</fullName>
    </submittedName>
</protein>
<evidence type="ECO:0000259" key="7">
    <source>
        <dbReference type="Pfam" id="PF00384"/>
    </source>
</evidence>
<dbReference type="AlphaFoldDB" id="A0A1B1U561"/>
<dbReference type="SUPFAM" id="SSF53706">
    <property type="entry name" value="Formate dehydrogenase/DMSO reductase, domains 1-3"/>
    <property type="match status" value="1"/>
</dbReference>
<name>A0A1B1U561_9HELI</name>
<evidence type="ECO:0000256" key="4">
    <source>
        <dbReference type="ARBA" id="ARBA00022485"/>
    </source>
</evidence>
<keyword evidence="4" id="KW-0411">Iron-sulfur</keyword>
<evidence type="ECO:0000313" key="10">
    <source>
        <dbReference type="Proteomes" id="UP000092884"/>
    </source>
</evidence>
<sequence>MTNHLGDIQHSKAIIIFGANPAVNHPVGFQHFLKAKERNGAKLIVIDPRFTRTAAKADMFIQIRGGTDIAFIYGMLNLIFKNKWEDQSFIADRTFGIEAIKEEAKKYPPSVVADICGVTEKQLMEVTKLYAHTRPGTLVWAMGLTQHSIGTGNTRIAPILQLVLGNMGRSGGGTNILRGHDNVQGATDLGCLSDSLPGYYGLSEGAFKHWAKVWQVDYEWLKSQFDPATMNKAGFTLSRWWQGVLQEEEIHNGKSGKIRGLFCLGNGLISTAQTNKVAQALNELELFVVVDPFPHDAIAYTQKSDGVYLLPAASQMETSGSVTATNRSGQWRFQVVKPLYESKPDEEILFELAKRLGFYEEFTRALGDGKGNFVWPDDATREINYGMKTIGLSGWTPERLKEHTLNWHLFDSVTLKGRGPLQDSFYGLPWPCWNEKHPGTPNLYNISIPVMQGGMGFRNNFGLEQELDGKKYNMLASQGSVPPKSSQKGGYPEITADNIEELTGKKLTAKEKEIVKGKNWKTDLSMTLVNKALEAGLCPYGNARARMYVSTWVDKIPLHREPIHTPRPDLIAKYPTYPDQPNQFRVATKFASLQKDWTKEFPLQLNTARIVTHSGQGIEARVSLALTEINPEMYCQIHPNTAGNYGVNEGDFVWIHSPEGFKAKVKVRLSYSVKENVVFAPFHWAGVMQGESLEAYYPQGYVPYSIGESINGVTNYGYDIVTQIPETKCGLCRIQKA</sequence>
<dbReference type="Gene3D" id="3.40.50.740">
    <property type="match status" value="1"/>
</dbReference>
<gene>
    <name evidence="9" type="ORF">BBW65_03210</name>
</gene>
<evidence type="ECO:0000256" key="5">
    <source>
        <dbReference type="ARBA" id="ARBA00022723"/>
    </source>
</evidence>
<dbReference type="PANTHER" id="PTHR43598:SF1">
    <property type="entry name" value="FORMATE DEHYDROGENASE-O MAJOR SUBUNIT"/>
    <property type="match status" value="1"/>
</dbReference>
<dbReference type="GO" id="GO:0051539">
    <property type="term" value="F:4 iron, 4 sulfur cluster binding"/>
    <property type="evidence" value="ECO:0007669"/>
    <property type="project" value="UniProtKB-KW"/>
</dbReference>
<feature type="domain" description="Molybdopterin dinucleotide-binding" evidence="8">
    <location>
        <begin position="603"/>
        <end position="728"/>
    </location>
</feature>
<dbReference type="PANTHER" id="PTHR43598">
    <property type="entry name" value="TUNGSTEN-CONTAINING FORMYLMETHANOFURAN DEHYDROGENASE 2 SUBUNIT B"/>
    <property type="match status" value="1"/>
</dbReference>
<evidence type="ECO:0000259" key="8">
    <source>
        <dbReference type="Pfam" id="PF01568"/>
    </source>
</evidence>
<dbReference type="InterPro" id="IPR006657">
    <property type="entry name" value="MoPterin_dinucl-bd_dom"/>
</dbReference>
<dbReference type="Pfam" id="PF01568">
    <property type="entry name" value="Molydop_binding"/>
    <property type="match status" value="1"/>
</dbReference>
<accession>A0A1B1U561</accession>
<dbReference type="Proteomes" id="UP000092884">
    <property type="component" value="Chromosome"/>
</dbReference>
<dbReference type="GO" id="GO:0030313">
    <property type="term" value="C:cell envelope"/>
    <property type="evidence" value="ECO:0007669"/>
    <property type="project" value="UniProtKB-SubCell"/>
</dbReference>
<evidence type="ECO:0000256" key="1">
    <source>
        <dbReference type="ARBA" id="ARBA00001966"/>
    </source>
</evidence>